<dbReference type="EMBL" id="AYXY01000019">
    <property type="protein sequence ID" value="ETN95767.1"/>
    <property type="molecule type" value="Genomic_DNA"/>
</dbReference>
<gene>
    <name evidence="1" type="ORF">P278_14890</name>
</gene>
<dbReference type="PATRIC" id="fig|1286632.3.peg.1478"/>
<protein>
    <submittedName>
        <fullName evidence="1">Uncharacterized protein</fullName>
    </submittedName>
</protein>
<proteinExistence type="predicted"/>
<reference evidence="1 2" key="2">
    <citation type="journal article" date="2016" name="Genome Announc.">
        <title>Draft Genome Sequence of Zhouia amylolytica AD3, Isolated from Tidal Flat Sediment.</title>
        <authorList>
            <person name="Jia B."/>
            <person name="Jin H.M."/>
            <person name="Lee H.J."/>
            <person name="Jeon C.O."/>
        </authorList>
    </citation>
    <scope>NUCLEOTIDE SEQUENCE [LARGE SCALE GENOMIC DNA]</scope>
    <source>
        <strain evidence="1 2">AD3</strain>
    </source>
</reference>
<keyword evidence="2" id="KW-1185">Reference proteome</keyword>
<dbReference type="eggNOG" id="ENOG502Z8F9">
    <property type="taxonomic scope" value="Bacteria"/>
</dbReference>
<evidence type="ECO:0000313" key="2">
    <source>
        <dbReference type="Proteomes" id="UP000018850"/>
    </source>
</evidence>
<name>W2UR38_9FLAO</name>
<reference evidence="2" key="1">
    <citation type="submission" date="2013-11" db="EMBL/GenBank/DDBJ databases">
        <title>Draft genome sequence from a member of Zhouia, isolated tidal flat.</title>
        <authorList>
            <person name="Jin H."/>
            <person name="Jeon C.O."/>
        </authorList>
    </citation>
    <scope>NUCLEOTIDE SEQUENCE [LARGE SCALE GENOMIC DNA]</scope>
    <source>
        <strain evidence="2">AD3</strain>
    </source>
</reference>
<organism evidence="1 2">
    <name type="scientific">Zhouia amylolytica AD3</name>
    <dbReference type="NCBI Taxonomy" id="1286632"/>
    <lineage>
        <taxon>Bacteria</taxon>
        <taxon>Pseudomonadati</taxon>
        <taxon>Bacteroidota</taxon>
        <taxon>Flavobacteriia</taxon>
        <taxon>Flavobacteriales</taxon>
        <taxon>Flavobacteriaceae</taxon>
        <taxon>Zhouia</taxon>
    </lineage>
</organism>
<sequence length="251" mass="27589">MPQQKGIIKLKGTMGGITFYKTADGYLAREKGGIEKSRMESDPAFQRTRENGFEFGRAGKGSKLLRMALRTLMRDAKDRRVTSRLLKILVSIVKTDTTNARGQRTVQDGELALLKGFDFNIKGKLNTTLFVPYSTNIDRAAGSMQVQLPALTPSIGIEAPEGTTHFKLIIGLTELDFENETFIFDGNETGILPWNAEEIPATDLSASVTANSTLPLFQVMGISFYQEVNGQMYPLKNGAFNALNVIGIDTP</sequence>
<dbReference type="Proteomes" id="UP000018850">
    <property type="component" value="Unassembled WGS sequence"/>
</dbReference>
<dbReference type="AlphaFoldDB" id="W2UR38"/>
<dbReference type="RefSeq" id="WP_038264376.1">
    <property type="nucleotide sequence ID" value="NZ_AYXY01000019.1"/>
</dbReference>
<comment type="caution">
    <text evidence="1">The sequence shown here is derived from an EMBL/GenBank/DDBJ whole genome shotgun (WGS) entry which is preliminary data.</text>
</comment>
<evidence type="ECO:0000313" key="1">
    <source>
        <dbReference type="EMBL" id="ETN95767.1"/>
    </source>
</evidence>
<accession>W2UR38</accession>